<gene>
    <name evidence="3" type="ORF">FHP25_11275</name>
</gene>
<feature type="region of interest" description="Disordered" evidence="1">
    <location>
        <begin position="91"/>
        <end position="146"/>
    </location>
</feature>
<dbReference type="InterPro" id="IPR006837">
    <property type="entry name" value="Divergent_DAC"/>
</dbReference>
<dbReference type="OrthoDB" id="9784811at2"/>
<dbReference type="EMBL" id="VDUZ01000010">
    <property type="protein sequence ID" value="TXL76764.1"/>
    <property type="molecule type" value="Genomic_DNA"/>
</dbReference>
<reference evidence="3 4" key="1">
    <citation type="submission" date="2019-06" db="EMBL/GenBank/DDBJ databases">
        <title>New taxonomy in bacterial strain CC-CFT640, isolated from vineyard.</title>
        <authorList>
            <person name="Lin S.-Y."/>
            <person name="Tsai C.-F."/>
            <person name="Young C.-C."/>
        </authorList>
    </citation>
    <scope>NUCLEOTIDE SEQUENCE [LARGE SCALE GENOMIC DNA]</scope>
    <source>
        <strain evidence="3 4">CC-CFT640</strain>
    </source>
</reference>
<organism evidence="3 4">
    <name type="scientific">Vineibacter terrae</name>
    <dbReference type="NCBI Taxonomy" id="2586908"/>
    <lineage>
        <taxon>Bacteria</taxon>
        <taxon>Pseudomonadati</taxon>
        <taxon>Pseudomonadota</taxon>
        <taxon>Alphaproteobacteria</taxon>
        <taxon>Hyphomicrobiales</taxon>
        <taxon>Vineibacter</taxon>
    </lineage>
</organism>
<dbReference type="Gene3D" id="3.20.20.370">
    <property type="entry name" value="Glycoside hydrolase/deacetylase"/>
    <property type="match status" value="1"/>
</dbReference>
<dbReference type="PANTHER" id="PTHR30105:SF2">
    <property type="entry name" value="DIVERGENT POLYSACCHARIDE DEACETYLASE SUPERFAMILY"/>
    <property type="match status" value="1"/>
</dbReference>
<feature type="compositionally biased region" description="Low complexity" evidence="1">
    <location>
        <begin position="91"/>
        <end position="106"/>
    </location>
</feature>
<keyword evidence="2" id="KW-0472">Membrane</keyword>
<dbReference type="CDD" id="cd10936">
    <property type="entry name" value="CE4_DAC2"/>
    <property type="match status" value="1"/>
</dbReference>
<evidence type="ECO:0000256" key="2">
    <source>
        <dbReference type="SAM" id="Phobius"/>
    </source>
</evidence>
<feature type="compositionally biased region" description="Basic residues" evidence="1">
    <location>
        <begin position="7"/>
        <end position="26"/>
    </location>
</feature>
<evidence type="ECO:0000256" key="1">
    <source>
        <dbReference type="SAM" id="MobiDB-lite"/>
    </source>
</evidence>
<comment type="caution">
    <text evidence="3">The sequence shown here is derived from an EMBL/GenBank/DDBJ whole genome shotgun (WGS) entry which is preliminary data.</text>
</comment>
<keyword evidence="2" id="KW-1133">Transmembrane helix</keyword>
<dbReference type="GO" id="GO:0005975">
    <property type="term" value="P:carbohydrate metabolic process"/>
    <property type="evidence" value="ECO:0007669"/>
    <property type="project" value="InterPro"/>
</dbReference>
<accession>A0A5C8PPV3</accession>
<sequence length="395" mass="42508">MAQGTKRSPRTGRKTTRSGKGGRGRGKAAPATVGARLDAVLAWCDALWRRAGAALASRRAFFSAAGLIVLLVVGVGGGYWLAQALVGSPGTRAASVSRPPAAATAPKAPPPVPKYGSIDELPDLPRYSEAEGQPRPVYEERPPAVTPVARRASADATWMRNAIAFQDDRSRPLIVIVIDDMGLDRPRSRRVLDLPAPLTVSFLPYARELQDQARAARGRGHELMLHLPMEPMSSVMDPGPNALLTTLADDAIRRRTAAALDSFGGYVAVNNHMGSRFTTWRPGVETALKLMQARGLAWLDSRTHAQSVGGLVADELGMPHVDRHVFLDDVDSTDNVRQQLAETERVARRQGVAIAIGHPHDATISALAEWLPGLRGKGFVQGPISAAIKRRLRLE</sequence>
<keyword evidence="4" id="KW-1185">Reference proteome</keyword>
<dbReference type="SUPFAM" id="SSF88713">
    <property type="entry name" value="Glycoside hydrolase/deacetylase"/>
    <property type="match status" value="1"/>
</dbReference>
<dbReference type="Proteomes" id="UP000321638">
    <property type="component" value="Unassembled WGS sequence"/>
</dbReference>
<protein>
    <submittedName>
        <fullName evidence="3">Divergent polysaccharide deacetylase family protein</fullName>
    </submittedName>
</protein>
<evidence type="ECO:0000313" key="4">
    <source>
        <dbReference type="Proteomes" id="UP000321638"/>
    </source>
</evidence>
<dbReference type="AlphaFoldDB" id="A0A5C8PPV3"/>
<evidence type="ECO:0000313" key="3">
    <source>
        <dbReference type="EMBL" id="TXL76764.1"/>
    </source>
</evidence>
<dbReference type="InterPro" id="IPR011330">
    <property type="entry name" value="Glyco_hydro/deAcase_b/a-brl"/>
</dbReference>
<feature type="region of interest" description="Disordered" evidence="1">
    <location>
        <begin position="1"/>
        <end position="30"/>
    </location>
</feature>
<feature type="transmembrane region" description="Helical" evidence="2">
    <location>
        <begin position="60"/>
        <end position="82"/>
    </location>
</feature>
<dbReference type="PANTHER" id="PTHR30105">
    <property type="entry name" value="UNCHARACTERIZED YIBQ-RELATED"/>
    <property type="match status" value="1"/>
</dbReference>
<dbReference type="Pfam" id="PF04748">
    <property type="entry name" value="Polysacc_deac_2"/>
    <property type="match status" value="1"/>
</dbReference>
<dbReference type="RefSeq" id="WP_147847028.1">
    <property type="nucleotide sequence ID" value="NZ_VDUZ01000010.1"/>
</dbReference>
<proteinExistence type="predicted"/>
<keyword evidence="2" id="KW-0812">Transmembrane</keyword>
<name>A0A5C8PPV3_9HYPH</name>